<dbReference type="CDD" id="cd01646">
    <property type="entry name" value="RT_Bac_retron_I"/>
    <property type="match status" value="1"/>
</dbReference>
<name>A0ABV2GBI9_9BACL</name>
<dbReference type="Proteomes" id="UP001549099">
    <property type="component" value="Unassembled WGS sequence"/>
</dbReference>
<comment type="caution">
    <text evidence="2">The sequence shown here is derived from an EMBL/GenBank/DDBJ whole genome shotgun (WGS) entry which is preliminary data.</text>
</comment>
<dbReference type="EMBL" id="JBEPLW010000008">
    <property type="protein sequence ID" value="MET3575529.1"/>
    <property type="molecule type" value="Genomic_DNA"/>
</dbReference>
<dbReference type="Pfam" id="PF00078">
    <property type="entry name" value="RVT_1"/>
    <property type="match status" value="1"/>
</dbReference>
<feature type="domain" description="Reverse transcriptase" evidence="1">
    <location>
        <begin position="1"/>
        <end position="225"/>
    </location>
</feature>
<keyword evidence="3" id="KW-1185">Reference proteome</keyword>
<organism evidence="2 3">
    <name type="scientific">Bhargavaea ullalensis</name>
    <dbReference type="NCBI Taxonomy" id="1265685"/>
    <lineage>
        <taxon>Bacteria</taxon>
        <taxon>Bacillati</taxon>
        <taxon>Bacillota</taxon>
        <taxon>Bacilli</taxon>
        <taxon>Bacillales</taxon>
        <taxon>Caryophanaceae</taxon>
        <taxon>Bhargavaea</taxon>
    </lineage>
</organism>
<sequence length="385" mass="45813">MNTKIKDSLKKNHNGRMYYVPTEEQAKRYNYVKRELSNKFNLSMANRDEIVKSIISIITHGDRLKYKIPEIDLVVYRTDIENFFPSINKHQLYRKLMNANVLSVNSIDIIKEIIFSKEIKGIPLGLQFSNHLAELYLEDVDREIKHSLQPLMYYRYVDDIFLLFYDLAKSEGERIKEKDRLIAELDRILKIRGLKRNQGKTTVSYFNNSTTNKKELSFEFLGYTFKSDNQNLKIGIADEKVKKIIKGIKVLFNKYNYGAKSKSDFWKLYYKLKNIIFGVTSYDKKGQRFKYGLGYNYRYINSEQGIKEILETIKPLIFSCRLSSFQRSTLLNLINYNSVLDIPKKRYNYLKLSLRQKKLLQKRLGIKKISYNDSFAKQFFYYLYR</sequence>
<proteinExistence type="predicted"/>
<evidence type="ECO:0000259" key="1">
    <source>
        <dbReference type="PROSITE" id="PS50878"/>
    </source>
</evidence>
<evidence type="ECO:0000313" key="2">
    <source>
        <dbReference type="EMBL" id="MET3575529.1"/>
    </source>
</evidence>
<evidence type="ECO:0000313" key="3">
    <source>
        <dbReference type="Proteomes" id="UP001549099"/>
    </source>
</evidence>
<gene>
    <name evidence="2" type="ORF">ABID49_001434</name>
</gene>
<dbReference type="RefSeq" id="WP_354196758.1">
    <property type="nucleotide sequence ID" value="NZ_JBEPLW010000008.1"/>
</dbReference>
<accession>A0ABV2GBI9</accession>
<dbReference type="InterPro" id="IPR000477">
    <property type="entry name" value="RT_dom"/>
</dbReference>
<dbReference type="PROSITE" id="PS50878">
    <property type="entry name" value="RT_POL"/>
    <property type="match status" value="1"/>
</dbReference>
<reference evidence="2 3" key="1">
    <citation type="submission" date="2024-06" db="EMBL/GenBank/DDBJ databases">
        <title>Genomic Encyclopedia of Type Strains, Phase IV (KMG-IV): sequencing the most valuable type-strain genomes for metagenomic binning, comparative biology and taxonomic classification.</title>
        <authorList>
            <person name="Goeker M."/>
        </authorList>
    </citation>
    <scope>NUCLEOTIDE SEQUENCE [LARGE SCALE GENOMIC DNA]</scope>
    <source>
        <strain evidence="2 3">DSM 26128</strain>
    </source>
</reference>
<protein>
    <recommendedName>
        <fullName evidence="1">Reverse transcriptase domain-containing protein</fullName>
    </recommendedName>
</protein>